<gene>
    <name evidence="3" type="ORF">Goshw_010467</name>
</gene>
<evidence type="ECO:0000313" key="4">
    <source>
        <dbReference type="Proteomes" id="UP000593576"/>
    </source>
</evidence>
<dbReference type="PANTHER" id="PTHR46033:SF8">
    <property type="entry name" value="PROTEIN MAINTENANCE OF MERISTEMS-LIKE"/>
    <property type="match status" value="1"/>
</dbReference>
<dbReference type="InterPro" id="IPR044824">
    <property type="entry name" value="MAIN-like"/>
</dbReference>
<dbReference type="EMBL" id="JABFAF010272684">
    <property type="protein sequence ID" value="MBA0878700.1"/>
    <property type="molecule type" value="Genomic_DNA"/>
</dbReference>
<proteinExistence type="predicted"/>
<reference evidence="3 4" key="1">
    <citation type="journal article" date="2019" name="Genome Biol. Evol.">
        <title>Insights into the evolution of the New World diploid cottons (Gossypium, subgenus Houzingenia) based on genome sequencing.</title>
        <authorList>
            <person name="Grover C.E."/>
            <person name="Arick M.A. 2nd"/>
            <person name="Thrash A."/>
            <person name="Conover J.L."/>
            <person name="Sanders W.S."/>
            <person name="Peterson D.G."/>
            <person name="Frelichowski J.E."/>
            <person name="Scheffler J.A."/>
            <person name="Scheffler B.E."/>
            <person name="Wendel J.F."/>
        </authorList>
    </citation>
    <scope>NUCLEOTIDE SEQUENCE [LARGE SCALE GENOMIC DNA]</scope>
    <source>
        <strain evidence="3">1</strain>
        <tissue evidence="3">Leaf</tissue>
    </source>
</reference>
<dbReference type="AlphaFoldDB" id="A0A7J9N638"/>
<feature type="domain" description="Aminotransferase-like plant mobile" evidence="2">
    <location>
        <begin position="6"/>
        <end position="147"/>
    </location>
</feature>
<sequence length="215" mass="25116">MPDLPWNLVHLRWLLKLVDFRTAGEFNWGSTVLATLYREMCGATRPKKAKIGGCLSLLQSWARFRFPFLCPRVDHPYTFPLITRWNHFASYARLPTSLEVIQLLLDQWSEAQFQWTPYGDPAIRPVILDEYFQNPNAWHVKVSLVNFATELIISPELAYVPEYMSWFKIHGKPYLLAEQERQRQLRVQRERCGPLNPRRMDDDAGPSQSPDPSQA</sequence>
<protein>
    <recommendedName>
        <fullName evidence="2">Aminotransferase-like plant mobile domain-containing protein</fullName>
    </recommendedName>
</protein>
<comment type="caution">
    <text evidence="3">The sequence shown here is derived from an EMBL/GenBank/DDBJ whole genome shotgun (WGS) entry which is preliminary data.</text>
</comment>
<name>A0A7J9N638_GOSSC</name>
<keyword evidence="4" id="KW-1185">Reference proteome</keyword>
<feature type="compositionally biased region" description="Polar residues" evidence="1">
    <location>
        <begin position="206"/>
        <end position="215"/>
    </location>
</feature>
<feature type="region of interest" description="Disordered" evidence="1">
    <location>
        <begin position="188"/>
        <end position="215"/>
    </location>
</feature>
<dbReference type="OrthoDB" id="984928at2759"/>
<dbReference type="Pfam" id="PF10536">
    <property type="entry name" value="PMD"/>
    <property type="match status" value="1"/>
</dbReference>
<feature type="compositionally biased region" description="Basic and acidic residues" evidence="1">
    <location>
        <begin position="188"/>
        <end position="202"/>
    </location>
</feature>
<evidence type="ECO:0000256" key="1">
    <source>
        <dbReference type="SAM" id="MobiDB-lite"/>
    </source>
</evidence>
<evidence type="ECO:0000259" key="2">
    <source>
        <dbReference type="Pfam" id="PF10536"/>
    </source>
</evidence>
<dbReference type="PANTHER" id="PTHR46033">
    <property type="entry name" value="PROTEIN MAIN-LIKE 2"/>
    <property type="match status" value="1"/>
</dbReference>
<dbReference type="GO" id="GO:0010073">
    <property type="term" value="P:meristem maintenance"/>
    <property type="evidence" value="ECO:0007669"/>
    <property type="project" value="InterPro"/>
</dbReference>
<dbReference type="InterPro" id="IPR019557">
    <property type="entry name" value="AminoTfrase-like_pln_mobile"/>
</dbReference>
<organism evidence="3 4">
    <name type="scientific">Gossypium schwendimanii</name>
    <name type="common">Cotton</name>
    <dbReference type="NCBI Taxonomy" id="34291"/>
    <lineage>
        <taxon>Eukaryota</taxon>
        <taxon>Viridiplantae</taxon>
        <taxon>Streptophyta</taxon>
        <taxon>Embryophyta</taxon>
        <taxon>Tracheophyta</taxon>
        <taxon>Spermatophyta</taxon>
        <taxon>Magnoliopsida</taxon>
        <taxon>eudicotyledons</taxon>
        <taxon>Gunneridae</taxon>
        <taxon>Pentapetalae</taxon>
        <taxon>rosids</taxon>
        <taxon>malvids</taxon>
        <taxon>Malvales</taxon>
        <taxon>Malvaceae</taxon>
        <taxon>Malvoideae</taxon>
        <taxon>Gossypium</taxon>
    </lineage>
</organism>
<evidence type="ECO:0000313" key="3">
    <source>
        <dbReference type="EMBL" id="MBA0878700.1"/>
    </source>
</evidence>
<accession>A0A7J9N638</accession>
<dbReference type="Proteomes" id="UP000593576">
    <property type="component" value="Unassembled WGS sequence"/>
</dbReference>